<dbReference type="InterPro" id="IPR003494">
    <property type="entry name" value="SHS2_FtsA"/>
</dbReference>
<name>A0A1T5LIP3_9FIRM</name>
<proteinExistence type="predicted"/>
<sequence>MGDVIFSLDIGTRSVVGILGKMEGEVYTVIDYEIIEHPDRAMYDGQIHDIEKVSQVAREVKERLEGRNGISLKYVSIAAAGRALKTQKVFVENEIDSTAVIEKPLIDSLELHGIQMTQKELEEICNDKESKYYCVGYTVVNYYLDDSIITNLKGHKGKKIGAEVLATFLPYVVIDSLYTVVHNVGLEVINLTLEPIAAINIAIPPKFRLLNLALVDIGAGTSDIAITRNGTISSYAMVSFAGDEITEAISRAFLLDFITAEKLKSQLNNKKHHRFTDIVGIEYDLPTEDIVSKIDDVIRELSEKIAEKIVENNGNSPSAVFCIGGGSQIPRLTKYLSEKLEIPKERVVVRGTKVLEKLGFLCDELKGPEFITPIGIGYTAFKEKEQNFLKVTVNDKLIRLFNSKQLSVADALLLVGFNARKLIAKKGESISIEVNGNKRILHGSYGEVAKIYLNGKLASLDTKIKHEDSIVIKEATPGKAPRVKLKSIVDFTQTIIVNGENVNLIKSISVNGEKSHEDYILKNNDKVNIDKIKNIEELMEIHNINLYEKRIFLNDMNVNRNHILSNGDVISIEKIEKKDKDLDKKDLNNKDLDKKDVKEKLNYIIVNVNGKKIKLNRDDKNPIFVEIFNYIDFDINTPKGILELKLNGNRASYTDILKEGDDIEIFWK</sequence>
<dbReference type="InterPro" id="IPR050696">
    <property type="entry name" value="FtsA/MreB"/>
</dbReference>
<dbReference type="CDD" id="cd24004">
    <property type="entry name" value="ASKHA_NBD_PilM-like"/>
    <property type="match status" value="1"/>
</dbReference>
<organism evidence="3 4">
    <name type="scientific">Maledivibacter halophilus</name>
    <dbReference type="NCBI Taxonomy" id="36842"/>
    <lineage>
        <taxon>Bacteria</taxon>
        <taxon>Bacillati</taxon>
        <taxon>Bacillota</taxon>
        <taxon>Clostridia</taxon>
        <taxon>Peptostreptococcales</taxon>
        <taxon>Caminicellaceae</taxon>
        <taxon>Maledivibacter</taxon>
    </lineage>
</organism>
<dbReference type="SUPFAM" id="SSF53067">
    <property type="entry name" value="Actin-like ATPase domain"/>
    <property type="match status" value="2"/>
</dbReference>
<dbReference type="GO" id="GO:0051301">
    <property type="term" value="P:cell division"/>
    <property type="evidence" value="ECO:0007669"/>
    <property type="project" value="UniProtKB-KW"/>
</dbReference>
<dbReference type="Gene3D" id="3.30.420.40">
    <property type="match status" value="2"/>
</dbReference>
<keyword evidence="1" id="KW-0694">RNA-binding</keyword>
<dbReference type="STRING" id="36842.SAMN02194393_02905"/>
<keyword evidence="4" id="KW-1185">Reference proteome</keyword>
<feature type="domain" description="SHS2" evidence="2">
    <location>
        <begin position="5"/>
        <end position="202"/>
    </location>
</feature>
<keyword evidence="3" id="KW-0132">Cell division</keyword>
<keyword evidence="3" id="KW-0131">Cell cycle</keyword>
<dbReference type="RefSeq" id="WP_244282105.1">
    <property type="nucleotide sequence ID" value="NZ_FUZT01000007.1"/>
</dbReference>
<dbReference type="PROSITE" id="PS50889">
    <property type="entry name" value="S4"/>
    <property type="match status" value="1"/>
</dbReference>
<dbReference type="SMART" id="SM00842">
    <property type="entry name" value="FtsA"/>
    <property type="match status" value="1"/>
</dbReference>
<accession>A0A1T5LIP3</accession>
<protein>
    <submittedName>
        <fullName evidence="3">Cell division protein FtsA</fullName>
    </submittedName>
</protein>
<reference evidence="3 4" key="1">
    <citation type="submission" date="2017-02" db="EMBL/GenBank/DDBJ databases">
        <authorList>
            <person name="Peterson S.W."/>
        </authorList>
    </citation>
    <scope>NUCLEOTIDE SEQUENCE [LARGE SCALE GENOMIC DNA]</scope>
    <source>
        <strain evidence="3 4">M1</strain>
    </source>
</reference>
<gene>
    <name evidence="3" type="ORF">SAMN02194393_02905</name>
</gene>
<evidence type="ECO:0000256" key="1">
    <source>
        <dbReference type="PROSITE-ProRule" id="PRU00182"/>
    </source>
</evidence>
<dbReference type="Pfam" id="PF14450">
    <property type="entry name" value="FtsA"/>
    <property type="match status" value="1"/>
</dbReference>
<dbReference type="GO" id="GO:0003723">
    <property type="term" value="F:RNA binding"/>
    <property type="evidence" value="ECO:0007669"/>
    <property type="project" value="UniProtKB-KW"/>
</dbReference>
<evidence type="ECO:0000313" key="4">
    <source>
        <dbReference type="Proteomes" id="UP000190285"/>
    </source>
</evidence>
<dbReference type="Proteomes" id="UP000190285">
    <property type="component" value="Unassembled WGS sequence"/>
</dbReference>
<evidence type="ECO:0000313" key="3">
    <source>
        <dbReference type="EMBL" id="SKC75842.1"/>
    </source>
</evidence>
<evidence type="ECO:0000259" key="2">
    <source>
        <dbReference type="SMART" id="SM00842"/>
    </source>
</evidence>
<dbReference type="EMBL" id="FUZT01000007">
    <property type="protein sequence ID" value="SKC75842.1"/>
    <property type="molecule type" value="Genomic_DNA"/>
</dbReference>
<dbReference type="PANTHER" id="PTHR32432:SF3">
    <property type="entry name" value="ETHANOLAMINE UTILIZATION PROTEIN EUTJ"/>
    <property type="match status" value="1"/>
</dbReference>
<dbReference type="InterPro" id="IPR043129">
    <property type="entry name" value="ATPase_NBD"/>
</dbReference>
<dbReference type="PANTHER" id="PTHR32432">
    <property type="entry name" value="CELL DIVISION PROTEIN FTSA-RELATED"/>
    <property type="match status" value="1"/>
</dbReference>
<dbReference type="AlphaFoldDB" id="A0A1T5LIP3"/>